<sequence length="49" mass="5148">MRDTEQRGRSGWVDRPLAFVRGGGAYQVLPSIPRSRAKAAAGSISSSGS</sequence>
<keyword evidence="3" id="KW-1185">Reference proteome</keyword>
<dbReference type="AlphaFoldDB" id="A0A060UXV4"/>
<reference evidence="2 3" key="3">
    <citation type="submission" date="2017-03" db="EMBL/GenBank/DDBJ databases">
        <authorList>
            <person name="Regsiter A."/>
            <person name="William W."/>
        </authorList>
    </citation>
    <scope>NUCLEOTIDE SEQUENCE [LARGE SCALE GENOMIC DNA]</scope>
    <source>
        <strain evidence="2">PRJEB5721</strain>
    </source>
</reference>
<protein>
    <submittedName>
        <fullName evidence="1">Uncharacterized protein</fullName>
    </submittedName>
</protein>
<dbReference type="Proteomes" id="UP000193925">
    <property type="component" value="Chromosome AFERRI"/>
</dbReference>
<name>A0A060UXV4_9PROT</name>
<reference evidence="1" key="1">
    <citation type="submission" date="2014-03" db="EMBL/GenBank/DDBJ databases">
        <authorList>
            <person name="Genoscope - CEA"/>
        </authorList>
    </citation>
    <scope>NUCLEOTIDE SEQUENCE [LARGE SCALE GENOMIC DNA]</scope>
    <source>
        <strain evidence="1">CF27</strain>
    </source>
</reference>
<evidence type="ECO:0000313" key="3">
    <source>
        <dbReference type="Proteomes" id="UP000193925"/>
    </source>
</evidence>
<accession>A0A060UXV4</accession>
<proteinExistence type="predicted"/>
<gene>
    <name evidence="2" type="ORF">AFERRI_50906</name>
    <name evidence="1" type="ORF">AFERRI_530239</name>
</gene>
<dbReference type="EMBL" id="CCCS020000049">
    <property type="protein sequence ID" value="CDQ11344.1"/>
    <property type="molecule type" value="Genomic_DNA"/>
</dbReference>
<dbReference type="EMBL" id="LT841305">
    <property type="protein sequence ID" value="SMH67704.1"/>
    <property type="molecule type" value="Genomic_DNA"/>
</dbReference>
<reference evidence="1" key="2">
    <citation type="submission" date="2014-07" db="EMBL/GenBank/DDBJ databases">
        <title>Initial genome analysis of the psychrotolerant acidophile Acidithiobacillus ferrivorans CF27: insights into iron and sulfur oxidation pathways and into biofilm formation.</title>
        <authorList>
            <person name="Talla E."/>
            <person name="Hedrich S."/>
            <person name="Mangenot S."/>
            <person name="Ji B."/>
            <person name="Johnson D.B."/>
            <person name="Barbe V."/>
            <person name="Bonnefoy V."/>
        </authorList>
    </citation>
    <scope>NUCLEOTIDE SEQUENCE [LARGE SCALE GENOMIC DNA]</scope>
    <source>
        <strain evidence="1">CF27</strain>
    </source>
</reference>
<evidence type="ECO:0000313" key="2">
    <source>
        <dbReference type="EMBL" id="SMH67704.1"/>
    </source>
</evidence>
<evidence type="ECO:0000313" key="1">
    <source>
        <dbReference type="EMBL" id="CDQ11344.1"/>
    </source>
</evidence>
<organism evidence="1">
    <name type="scientific">Acidithiobacillus ferrivorans</name>
    <dbReference type="NCBI Taxonomy" id="160808"/>
    <lineage>
        <taxon>Bacteria</taxon>
        <taxon>Pseudomonadati</taxon>
        <taxon>Pseudomonadota</taxon>
        <taxon>Acidithiobacillia</taxon>
        <taxon>Acidithiobacillales</taxon>
        <taxon>Acidithiobacillaceae</taxon>
        <taxon>Acidithiobacillus</taxon>
    </lineage>
</organism>